<dbReference type="AlphaFoldDB" id="A0A2Z7A2Z8"/>
<keyword evidence="2" id="KW-1185">Reference proteome</keyword>
<organism evidence="1 2">
    <name type="scientific">Dorcoceras hygrometricum</name>
    <dbReference type="NCBI Taxonomy" id="472368"/>
    <lineage>
        <taxon>Eukaryota</taxon>
        <taxon>Viridiplantae</taxon>
        <taxon>Streptophyta</taxon>
        <taxon>Embryophyta</taxon>
        <taxon>Tracheophyta</taxon>
        <taxon>Spermatophyta</taxon>
        <taxon>Magnoliopsida</taxon>
        <taxon>eudicotyledons</taxon>
        <taxon>Gunneridae</taxon>
        <taxon>Pentapetalae</taxon>
        <taxon>asterids</taxon>
        <taxon>lamiids</taxon>
        <taxon>Lamiales</taxon>
        <taxon>Gesneriaceae</taxon>
        <taxon>Didymocarpoideae</taxon>
        <taxon>Trichosporeae</taxon>
        <taxon>Loxocarpinae</taxon>
        <taxon>Dorcoceras</taxon>
    </lineage>
</organism>
<sequence>MCGGPPLPAARMCARLIARRAQEPARWPRLVAQRRAPLRAMVARCRAWRSAAAPLRLPRLSRALAALVARCGRHSRKRCAAGWAPLVAGRCDVAGMLLCDGRLMCAAAGPATCDELRADVRRAWRDVARGCRAIFRVAPPPTGRRSGEAPAMS</sequence>
<proteinExistence type="predicted"/>
<gene>
    <name evidence="1" type="ORF">F511_45696</name>
</gene>
<reference evidence="1 2" key="1">
    <citation type="journal article" date="2015" name="Proc. Natl. Acad. Sci. U.S.A.">
        <title>The resurrection genome of Boea hygrometrica: A blueprint for survival of dehydration.</title>
        <authorList>
            <person name="Xiao L."/>
            <person name="Yang G."/>
            <person name="Zhang L."/>
            <person name="Yang X."/>
            <person name="Zhao S."/>
            <person name="Ji Z."/>
            <person name="Zhou Q."/>
            <person name="Hu M."/>
            <person name="Wang Y."/>
            <person name="Chen M."/>
            <person name="Xu Y."/>
            <person name="Jin H."/>
            <person name="Xiao X."/>
            <person name="Hu G."/>
            <person name="Bao F."/>
            <person name="Hu Y."/>
            <person name="Wan P."/>
            <person name="Li L."/>
            <person name="Deng X."/>
            <person name="Kuang T."/>
            <person name="Xiang C."/>
            <person name="Zhu J.K."/>
            <person name="Oliver M.J."/>
            <person name="He Y."/>
        </authorList>
    </citation>
    <scope>NUCLEOTIDE SEQUENCE [LARGE SCALE GENOMIC DNA]</scope>
    <source>
        <strain evidence="2">cv. XS01</strain>
    </source>
</reference>
<accession>A0A2Z7A2Z8</accession>
<evidence type="ECO:0000313" key="2">
    <source>
        <dbReference type="Proteomes" id="UP000250235"/>
    </source>
</evidence>
<name>A0A2Z7A2Z8_9LAMI</name>
<evidence type="ECO:0000313" key="1">
    <source>
        <dbReference type="EMBL" id="KZV06823.1"/>
    </source>
</evidence>
<dbReference type="Proteomes" id="UP000250235">
    <property type="component" value="Unassembled WGS sequence"/>
</dbReference>
<protein>
    <submittedName>
        <fullName evidence="1">Uncharacterized protein</fullName>
    </submittedName>
</protein>
<dbReference type="EMBL" id="KV058764">
    <property type="protein sequence ID" value="KZV06823.1"/>
    <property type="molecule type" value="Genomic_DNA"/>
</dbReference>